<accession>A0A3E0HID2</accession>
<dbReference type="InterPro" id="IPR020845">
    <property type="entry name" value="AMP-binding_CS"/>
</dbReference>
<organism evidence="3 4">
    <name type="scientific">Kutzneria buriramensis</name>
    <dbReference type="NCBI Taxonomy" id="1045776"/>
    <lineage>
        <taxon>Bacteria</taxon>
        <taxon>Bacillati</taxon>
        <taxon>Actinomycetota</taxon>
        <taxon>Actinomycetes</taxon>
        <taxon>Pseudonocardiales</taxon>
        <taxon>Pseudonocardiaceae</taxon>
        <taxon>Kutzneria</taxon>
    </lineage>
</organism>
<feature type="domain" description="AMP-dependent synthetase/ligase" evidence="1">
    <location>
        <begin position="39"/>
        <end position="422"/>
    </location>
</feature>
<dbReference type="InterPro" id="IPR042099">
    <property type="entry name" value="ANL_N_sf"/>
</dbReference>
<dbReference type="Gene3D" id="3.40.50.12780">
    <property type="entry name" value="N-terminal domain of ligase-like"/>
    <property type="match status" value="1"/>
</dbReference>
<comment type="caution">
    <text evidence="3">The sequence shown here is derived from an EMBL/GenBank/DDBJ whole genome shotgun (WGS) entry which is preliminary data.</text>
</comment>
<evidence type="ECO:0000259" key="2">
    <source>
        <dbReference type="Pfam" id="PF13193"/>
    </source>
</evidence>
<dbReference type="NCBIfam" id="NF005714">
    <property type="entry name" value="PRK07529.1"/>
    <property type="match status" value="1"/>
</dbReference>
<dbReference type="InterPro" id="IPR045851">
    <property type="entry name" value="AMP-bd_C_sf"/>
</dbReference>
<dbReference type="OrthoDB" id="9803968at2"/>
<dbReference type="EMBL" id="QUNO01000007">
    <property type="protein sequence ID" value="REH46168.1"/>
    <property type="molecule type" value="Genomic_DNA"/>
</dbReference>
<proteinExistence type="predicted"/>
<feature type="domain" description="AMP-binding enzyme C-terminal" evidence="2">
    <location>
        <begin position="480"/>
        <end position="555"/>
    </location>
</feature>
<dbReference type="InterPro" id="IPR000873">
    <property type="entry name" value="AMP-dep_synth/lig_dom"/>
</dbReference>
<evidence type="ECO:0000313" key="3">
    <source>
        <dbReference type="EMBL" id="REH46168.1"/>
    </source>
</evidence>
<protein>
    <submittedName>
        <fullName evidence="3">Fatty-acyl-CoA synthase</fullName>
    </submittedName>
</protein>
<reference evidence="3 4" key="1">
    <citation type="submission" date="2018-08" db="EMBL/GenBank/DDBJ databases">
        <title>Genomic Encyclopedia of Archaeal and Bacterial Type Strains, Phase II (KMG-II): from individual species to whole genera.</title>
        <authorList>
            <person name="Goeker M."/>
        </authorList>
    </citation>
    <scope>NUCLEOTIDE SEQUENCE [LARGE SCALE GENOMIC DNA]</scope>
    <source>
        <strain evidence="3 4">DSM 45791</strain>
    </source>
</reference>
<dbReference type="Pfam" id="PF13193">
    <property type="entry name" value="AMP-binding_C"/>
    <property type="match status" value="1"/>
</dbReference>
<dbReference type="RefSeq" id="WP_116176296.1">
    <property type="nucleotide sequence ID" value="NZ_CP144375.1"/>
</dbReference>
<dbReference type="Proteomes" id="UP000256269">
    <property type="component" value="Unassembled WGS sequence"/>
</dbReference>
<evidence type="ECO:0000313" key="4">
    <source>
        <dbReference type="Proteomes" id="UP000256269"/>
    </source>
</evidence>
<sequence>MTGASLWPRYAEPADLAAIEAVPLAERNLPESTYTLLGRAAARWPDRPATTVLPAAARWREPVRRTFAELLADVHRYANLLRELGIRRGDAVALMAPNCADLVPATLAAQLAGISVPLNGALSRDHLAELLRLSGARVLITAGPELAPEIWDTAKGFAPQLDALLVLRPTGAAGEPAVLPAIDSVRVGYLADLAADHDASDFDGEPPAASDLAALFHTGGTTGAPKLAAHTHANEVADAWMIAANSLLDVGSVIFAALPLFHVNALVVTMLAPLFKGQHAVWAGPLGYREPALYGQFWKIVAEHRIAAMSAVPTVYSVLAQCPVDADISSLRHAMVGASPLPAAVREGFQARTGVTLVEGYGLTEATCASARSFPDDPRPGTVGQRLPYQRMKVVHPDTGDELPRGETGVLAISGPTVFPGYVVGRDGDGYVLDGLGKLRGGWLDTGDLARLDADGFVSLAGRVKDLIIRGGHNIDPAMIEDTLLDHPEVTAAGAVGRPDEHSGEVPVAYVTLTPGATATEADLLAWAAGRVPERAAAPKAVTVLDALPVTDVGKPYKLALRADAARRAIAEALAPFDGVTVDGVIEDGTVVAIVTLASEVDETKVTSTLSRYTVPLRLTYEGHP</sequence>
<dbReference type="GO" id="GO:0016878">
    <property type="term" value="F:acid-thiol ligase activity"/>
    <property type="evidence" value="ECO:0007669"/>
    <property type="project" value="UniProtKB-ARBA"/>
</dbReference>
<dbReference type="PROSITE" id="PS00455">
    <property type="entry name" value="AMP_BINDING"/>
    <property type="match status" value="1"/>
</dbReference>
<dbReference type="PANTHER" id="PTHR43767:SF1">
    <property type="entry name" value="NONRIBOSOMAL PEPTIDE SYNTHASE PES1 (EUROFUNG)-RELATED"/>
    <property type="match status" value="1"/>
</dbReference>
<dbReference type="PANTHER" id="PTHR43767">
    <property type="entry name" value="LONG-CHAIN-FATTY-ACID--COA LIGASE"/>
    <property type="match status" value="1"/>
</dbReference>
<gene>
    <name evidence="3" type="ORF">BCF44_107301</name>
</gene>
<dbReference type="Pfam" id="PF00501">
    <property type="entry name" value="AMP-binding"/>
    <property type="match status" value="1"/>
</dbReference>
<dbReference type="InterPro" id="IPR025110">
    <property type="entry name" value="AMP-bd_C"/>
</dbReference>
<dbReference type="Gene3D" id="3.30.300.30">
    <property type="match status" value="1"/>
</dbReference>
<dbReference type="InterPro" id="IPR050237">
    <property type="entry name" value="ATP-dep_AMP-bd_enzyme"/>
</dbReference>
<keyword evidence="4" id="KW-1185">Reference proteome</keyword>
<evidence type="ECO:0000259" key="1">
    <source>
        <dbReference type="Pfam" id="PF00501"/>
    </source>
</evidence>
<dbReference type="AlphaFoldDB" id="A0A3E0HID2"/>
<name>A0A3E0HID2_9PSEU</name>
<dbReference type="SUPFAM" id="SSF56801">
    <property type="entry name" value="Acetyl-CoA synthetase-like"/>
    <property type="match status" value="1"/>
</dbReference>